<proteinExistence type="predicted"/>
<dbReference type="CDD" id="cd05233">
    <property type="entry name" value="SDR_c"/>
    <property type="match status" value="1"/>
</dbReference>
<accession>A0A382KM16</accession>
<dbReference type="Gene3D" id="3.40.50.720">
    <property type="entry name" value="NAD(P)-binding Rossmann-like Domain"/>
    <property type="match status" value="1"/>
</dbReference>
<sequence length="227" mass="23334">VAKTIVITGVTRGIGRGLAGEFARLGHKVIGCGRSTDQVAELQTALGQAHDFAAVDVTDDRAVADWAGRTLAEHGAPDLLINNAAIINGNANLVDVPAAEFDAVIDINIKGVANVTRHFAPAMIKRNRGVIVNLSSGWGRGTSPEVAPYCATKWAMEGLSKAMADELPSGMACVPLSPGMVNTEMLQSCFGAGAASACKPDDFAKAAAPFLLGLGPKDNGQSLTVPG</sequence>
<dbReference type="PRINTS" id="PR00081">
    <property type="entry name" value="GDHRDH"/>
</dbReference>
<dbReference type="EMBL" id="UINC01080625">
    <property type="protein sequence ID" value="SVC23731.1"/>
    <property type="molecule type" value="Genomic_DNA"/>
</dbReference>
<dbReference type="PROSITE" id="PS00061">
    <property type="entry name" value="ADH_SHORT"/>
    <property type="match status" value="1"/>
</dbReference>
<reference evidence="1" key="1">
    <citation type="submission" date="2018-05" db="EMBL/GenBank/DDBJ databases">
        <authorList>
            <person name="Lanie J.A."/>
            <person name="Ng W.-L."/>
            <person name="Kazmierczak K.M."/>
            <person name="Andrzejewski T.M."/>
            <person name="Davidsen T.M."/>
            <person name="Wayne K.J."/>
            <person name="Tettelin H."/>
            <person name="Glass J.I."/>
            <person name="Rusch D."/>
            <person name="Podicherti R."/>
            <person name="Tsui H.-C.T."/>
            <person name="Winkler M.E."/>
        </authorList>
    </citation>
    <scope>NUCLEOTIDE SEQUENCE</scope>
</reference>
<name>A0A382KM16_9ZZZZ</name>
<feature type="non-terminal residue" evidence="1">
    <location>
        <position position="1"/>
    </location>
</feature>
<dbReference type="PRINTS" id="PR00080">
    <property type="entry name" value="SDRFAMILY"/>
</dbReference>
<dbReference type="PANTHER" id="PTHR45267">
    <property type="match status" value="1"/>
</dbReference>
<dbReference type="InterPro" id="IPR002347">
    <property type="entry name" value="SDR_fam"/>
</dbReference>
<organism evidence="1">
    <name type="scientific">marine metagenome</name>
    <dbReference type="NCBI Taxonomy" id="408172"/>
    <lineage>
        <taxon>unclassified sequences</taxon>
        <taxon>metagenomes</taxon>
        <taxon>ecological metagenomes</taxon>
    </lineage>
</organism>
<evidence type="ECO:0008006" key="2">
    <source>
        <dbReference type="Google" id="ProtNLM"/>
    </source>
</evidence>
<dbReference type="GO" id="GO:0016616">
    <property type="term" value="F:oxidoreductase activity, acting on the CH-OH group of donors, NAD or NADP as acceptor"/>
    <property type="evidence" value="ECO:0007669"/>
    <property type="project" value="TreeGrafter"/>
</dbReference>
<dbReference type="GO" id="GO:0005829">
    <property type="term" value="C:cytosol"/>
    <property type="evidence" value="ECO:0007669"/>
    <property type="project" value="TreeGrafter"/>
</dbReference>
<dbReference type="InterPro" id="IPR036291">
    <property type="entry name" value="NAD(P)-bd_dom_sf"/>
</dbReference>
<evidence type="ECO:0000313" key="1">
    <source>
        <dbReference type="EMBL" id="SVC23731.1"/>
    </source>
</evidence>
<dbReference type="Pfam" id="PF00106">
    <property type="entry name" value="adh_short"/>
    <property type="match status" value="1"/>
</dbReference>
<dbReference type="InterPro" id="IPR053241">
    <property type="entry name" value="NADPH_pterin_aldehyde_rdct"/>
</dbReference>
<protein>
    <recommendedName>
        <fullName evidence="2">Oxidoreductase</fullName>
    </recommendedName>
</protein>
<gene>
    <name evidence="1" type="ORF">METZ01_LOCUS276585</name>
</gene>
<dbReference type="PANTHER" id="PTHR45267:SF2">
    <property type="entry name" value="NADPH-DEPENDENT PTERIN ALDEHYDE REDUCTASE"/>
    <property type="match status" value="1"/>
</dbReference>
<dbReference type="SUPFAM" id="SSF51735">
    <property type="entry name" value="NAD(P)-binding Rossmann-fold domains"/>
    <property type="match status" value="1"/>
</dbReference>
<dbReference type="InterPro" id="IPR020904">
    <property type="entry name" value="Sc_DH/Rdtase_CS"/>
</dbReference>
<dbReference type="AlphaFoldDB" id="A0A382KM16"/>